<dbReference type="InterPro" id="IPR042099">
    <property type="entry name" value="ANL_N_sf"/>
</dbReference>
<dbReference type="AlphaFoldDB" id="A0A2W1LD56"/>
<dbReference type="Gene3D" id="3.40.50.12780">
    <property type="entry name" value="N-terminal domain of ligase-like"/>
    <property type="match status" value="1"/>
</dbReference>
<evidence type="ECO:0000313" key="8">
    <source>
        <dbReference type="Proteomes" id="UP000249522"/>
    </source>
</evidence>
<dbReference type="GO" id="GO:0017000">
    <property type="term" value="P:antibiotic biosynthetic process"/>
    <property type="evidence" value="ECO:0007669"/>
    <property type="project" value="UniProtKB-KW"/>
</dbReference>
<dbReference type="OrthoDB" id="9765680at2"/>
<evidence type="ECO:0000313" key="7">
    <source>
        <dbReference type="EMBL" id="PZD96000.1"/>
    </source>
</evidence>
<dbReference type="GO" id="GO:0044550">
    <property type="term" value="P:secondary metabolite biosynthetic process"/>
    <property type="evidence" value="ECO:0007669"/>
    <property type="project" value="TreeGrafter"/>
</dbReference>
<evidence type="ECO:0000256" key="4">
    <source>
        <dbReference type="ARBA" id="ARBA00022737"/>
    </source>
</evidence>
<dbReference type="Pfam" id="PF00501">
    <property type="entry name" value="AMP-binding"/>
    <property type="match status" value="1"/>
</dbReference>
<dbReference type="InterPro" id="IPR006162">
    <property type="entry name" value="Ppantetheine_attach_site"/>
</dbReference>
<dbReference type="InterPro" id="IPR036736">
    <property type="entry name" value="ACP-like_sf"/>
</dbReference>
<dbReference type="InterPro" id="IPR045851">
    <property type="entry name" value="AMP-bd_C_sf"/>
</dbReference>
<dbReference type="PANTHER" id="PTHR45527">
    <property type="entry name" value="NONRIBOSOMAL PEPTIDE SYNTHETASE"/>
    <property type="match status" value="1"/>
</dbReference>
<dbReference type="InterPro" id="IPR010071">
    <property type="entry name" value="AA_adenyl_dom"/>
</dbReference>
<name>A0A2W1LD56_9BACL</name>
<dbReference type="InterPro" id="IPR020845">
    <property type="entry name" value="AMP-binding_CS"/>
</dbReference>
<dbReference type="SMART" id="SM00823">
    <property type="entry name" value="PKS_PP"/>
    <property type="match status" value="1"/>
</dbReference>
<dbReference type="PROSITE" id="PS00012">
    <property type="entry name" value="PHOSPHOPANTETHEINE"/>
    <property type="match status" value="1"/>
</dbReference>
<dbReference type="GO" id="GO:0005737">
    <property type="term" value="C:cytoplasm"/>
    <property type="evidence" value="ECO:0007669"/>
    <property type="project" value="TreeGrafter"/>
</dbReference>
<reference evidence="7 8" key="1">
    <citation type="submission" date="2018-06" db="EMBL/GenBank/DDBJ databases">
        <title>Paenibacillus imtechensis sp. nov.</title>
        <authorList>
            <person name="Pinnaka A.K."/>
            <person name="Singh H."/>
            <person name="Kaur M."/>
        </authorList>
    </citation>
    <scope>NUCLEOTIDE SEQUENCE [LARGE SCALE GENOMIC DNA]</scope>
    <source>
        <strain evidence="7 8">SMB1</strain>
    </source>
</reference>
<evidence type="ECO:0000256" key="3">
    <source>
        <dbReference type="ARBA" id="ARBA00022553"/>
    </source>
</evidence>
<feature type="domain" description="Carrier" evidence="6">
    <location>
        <begin position="853"/>
        <end position="927"/>
    </location>
</feature>
<dbReference type="GO" id="GO:0031177">
    <property type="term" value="F:phosphopantetheine binding"/>
    <property type="evidence" value="ECO:0007669"/>
    <property type="project" value="InterPro"/>
</dbReference>
<dbReference type="CDD" id="cd17643">
    <property type="entry name" value="A_NRPS_Cytc1-like"/>
    <property type="match status" value="1"/>
</dbReference>
<dbReference type="Gene3D" id="3.30.300.30">
    <property type="match status" value="1"/>
</dbReference>
<dbReference type="Pfam" id="PF00550">
    <property type="entry name" value="PP-binding"/>
    <property type="match status" value="1"/>
</dbReference>
<dbReference type="EMBL" id="QKRB01000043">
    <property type="protein sequence ID" value="PZD96000.1"/>
    <property type="molecule type" value="Genomic_DNA"/>
</dbReference>
<evidence type="ECO:0000256" key="1">
    <source>
        <dbReference type="ARBA" id="ARBA00006432"/>
    </source>
</evidence>
<dbReference type="SUPFAM" id="SSF47336">
    <property type="entry name" value="ACP-like"/>
    <property type="match status" value="1"/>
</dbReference>
<dbReference type="RefSeq" id="WP_111146745.1">
    <property type="nucleotide sequence ID" value="NZ_QKRB01000043.1"/>
</dbReference>
<dbReference type="PROSITE" id="PS50075">
    <property type="entry name" value="CARRIER"/>
    <property type="match status" value="1"/>
</dbReference>
<keyword evidence="4" id="KW-0677">Repeat</keyword>
<dbReference type="Gene3D" id="1.10.1200.10">
    <property type="entry name" value="ACP-like"/>
    <property type="match status" value="1"/>
</dbReference>
<keyword evidence="3" id="KW-0597">Phosphoprotein</keyword>
<evidence type="ECO:0000256" key="2">
    <source>
        <dbReference type="ARBA" id="ARBA00022450"/>
    </source>
</evidence>
<keyword evidence="5" id="KW-0045">Antibiotic biosynthesis</keyword>
<proteinExistence type="inferred from homology"/>
<dbReference type="FunFam" id="3.40.50.12780:FF:000012">
    <property type="entry name" value="Non-ribosomal peptide synthetase"/>
    <property type="match status" value="1"/>
</dbReference>
<evidence type="ECO:0000259" key="6">
    <source>
        <dbReference type="PROSITE" id="PS50075"/>
    </source>
</evidence>
<dbReference type="FunFam" id="3.40.50.980:FF:000002">
    <property type="entry name" value="Enterobactin synthetase component F"/>
    <property type="match status" value="1"/>
</dbReference>
<dbReference type="InterPro" id="IPR020806">
    <property type="entry name" value="PKS_PP-bd"/>
</dbReference>
<keyword evidence="2" id="KW-0596">Phosphopantetheine</keyword>
<dbReference type="Proteomes" id="UP000249522">
    <property type="component" value="Unassembled WGS sequence"/>
</dbReference>
<dbReference type="NCBIfam" id="TIGR01733">
    <property type="entry name" value="AA-adenyl-dom"/>
    <property type="match status" value="1"/>
</dbReference>
<comment type="similarity">
    <text evidence="1">Belongs to the ATP-dependent AMP-binding enzyme family.</text>
</comment>
<evidence type="ECO:0000256" key="5">
    <source>
        <dbReference type="ARBA" id="ARBA00023194"/>
    </source>
</evidence>
<dbReference type="PROSITE" id="PS00455">
    <property type="entry name" value="AMP_BINDING"/>
    <property type="match status" value="1"/>
</dbReference>
<dbReference type="InterPro" id="IPR009081">
    <property type="entry name" value="PP-bd_ACP"/>
</dbReference>
<gene>
    <name evidence="7" type="ORF">DNH61_11270</name>
</gene>
<keyword evidence="8" id="KW-1185">Reference proteome</keyword>
<dbReference type="GO" id="GO:0043041">
    <property type="term" value="P:amino acid activation for nonribosomal peptide biosynthetic process"/>
    <property type="evidence" value="ECO:0007669"/>
    <property type="project" value="TreeGrafter"/>
</dbReference>
<sequence length="929" mass="102948">MRERELMPALELDKAAVSQVLTGRLTDPAVISQSVACLQNRGENEALHAAVFPWIEYTSSQTNHEDFVKREAARPIGCSAKIRAVLAVASDGEADLILTANRELVSVQDLLHVYDCITGGSLSFKISNASRQRYGSYICPKWGVPDWSSTAAYSKSYQIQLTELDFASFSGDKLSIIVRALLTTLTKYGTKNSKVLIEENSKAARKMRTGVLDDNKHIFIKEGIVHDDGAPNAFDAAVIMTDLPDASCQYTPCLASLFPITLRVTQYNGVLHSAAVSASERFVHPAVLEQFVRLLQFYMEASAGGADLEADELLSMPLPQAEEQTQKNTILPRRDGINKLTYSHDLLERLRAISAQYPDRIAVSDQAGAVTYAELDRRSDWIARKLLYCGISEGDKVVVSLDQSVELITIITAVSKAGGTYIPVDPKYPLERIAFVLDDSQAAYIITSLQDVPSKHKLQRISPTELSVEDSDASLDSLVLPTRAANQAYVIYTSGTSGQPKGVMVPSRNIVSLIEATEQEFRLSPKDVWTMFHSASFDFSVWEMWGCLLTGGHLVVVPRQTARSPYDFYDLLADKKVTVLNQTPSAFYALLKVDAENRAARLNAVRLVIFGGEALDTYKISSWLERYPAGCCRLVNMYGITETTVHVTYRNIYSRDPEFLSKSVGTALPGWEISIRDADGTPCLYGVEGEIWVGGAGVSDGYLNREELTRERFVTDGDGERWYRSGDLGRMRPDGSVDYLGRMDSQVKVRGFRIELDEIRSVIQKMPYVRNVAVVLHDGDDVDASQKQIIAFIEGSEQVQPEKIRSDLKSKLPEYMIPARLIRVNEIPMTINGKVDHGSLMLKLDQPEQETAASAGSSEDPFLAIWNRVLGHAIDPDDQFFESGGNSLLAVELLSALKKEVDNSLTLRDLYIHSSPRELQEFLSKKSVG</sequence>
<dbReference type="SUPFAM" id="SSF56801">
    <property type="entry name" value="Acetyl-CoA synthetase-like"/>
    <property type="match status" value="1"/>
</dbReference>
<organism evidence="7 8">
    <name type="scientific">Paenibacillus sambharensis</name>
    <dbReference type="NCBI Taxonomy" id="1803190"/>
    <lineage>
        <taxon>Bacteria</taxon>
        <taxon>Bacillati</taxon>
        <taxon>Bacillota</taxon>
        <taxon>Bacilli</taxon>
        <taxon>Bacillales</taxon>
        <taxon>Paenibacillaceae</taxon>
        <taxon>Paenibacillus</taxon>
    </lineage>
</organism>
<dbReference type="InterPro" id="IPR025110">
    <property type="entry name" value="AMP-bd_C"/>
</dbReference>
<comment type="caution">
    <text evidence="7">The sequence shown here is derived from an EMBL/GenBank/DDBJ whole genome shotgun (WGS) entry which is preliminary data.</text>
</comment>
<protein>
    <submittedName>
        <fullName evidence="7">Peptide synthetase</fullName>
    </submittedName>
</protein>
<accession>A0A2W1LD56</accession>
<dbReference type="InterPro" id="IPR000873">
    <property type="entry name" value="AMP-dep_synth/lig_dom"/>
</dbReference>
<dbReference type="FunFam" id="3.40.50.980:FF:000001">
    <property type="entry name" value="Non-ribosomal peptide synthetase"/>
    <property type="match status" value="1"/>
</dbReference>
<dbReference type="PANTHER" id="PTHR45527:SF1">
    <property type="entry name" value="FATTY ACID SYNTHASE"/>
    <property type="match status" value="1"/>
</dbReference>
<dbReference type="Pfam" id="PF13193">
    <property type="entry name" value="AMP-binding_C"/>
    <property type="match status" value="1"/>
</dbReference>